<dbReference type="InterPro" id="IPR036890">
    <property type="entry name" value="HATPase_C_sf"/>
</dbReference>
<dbReference type="Pfam" id="PF13174">
    <property type="entry name" value="TPR_6"/>
    <property type="match status" value="1"/>
</dbReference>
<dbReference type="RefSeq" id="WP_090145909.1">
    <property type="nucleotide sequence ID" value="NZ_FNAN01000001.1"/>
</dbReference>
<gene>
    <name evidence="10" type="ORF">SAMN04487996_101251</name>
</gene>
<dbReference type="SUPFAM" id="SSF55874">
    <property type="entry name" value="ATPase domain of HSP90 chaperone/DNA topoisomerase II/histidine kinase"/>
    <property type="match status" value="1"/>
</dbReference>
<keyword evidence="11" id="KW-1185">Reference proteome</keyword>
<proteinExistence type="predicted"/>
<dbReference type="EC" id="2.7.13.3" evidence="2"/>
<dbReference type="Gene3D" id="3.30.565.10">
    <property type="entry name" value="Histidine kinase-like ATPase, C-terminal domain"/>
    <property type="match status" value="1"/>
</dbReference>
<dbReference type="Gene3D" id="1.25.40.10">
    <property type="entry name" value="Tetratricopeptide repeat domain"/>
    <property type="match status" value="2"/>
</dbReference>
<dbReference type="PROSITE" id="PS50005">
    <property type="entry name" value="TPR"/>
    <property type="match status" value="1"/>
</dbReference>
<evidence type="ECO:0000256" key="5">
    <source>
        <dbReference type="ARBA" id="ARBA00022741"/>
    </source>
</evidence>
<dbReference type="AlphaFoldDB" id="A0A1G6VID0"/>
<dbReference type="SMART" id="SM00387">
    <property type="entry name" value="HATPase_c"/>
    <property type="match status" value="1"/>
</dbReference>
<evidence type="ECO:0000256" key="2">
    <source>
        <dbReference type="ARBA" id="ARBA00012438"/>
    </source>
</evidence>
<keyword evidence="7" id="KW-0067">ATP-binding</keyword>
<dbReference type="SUPFAM" id="SSF48452">
    <property type="entry name" value="TPR-like"/>
    <property type="match status" value="3"/>
</dbReference>
<dbReference type="InterPro" id="IPR005467">
    <property type="entry name" value="His_kinase_dom"/>
</dbReference>
<dbReference type="SMART" id="SM00028">
    <property type="entry name" value="TPR"/>
    <property type="match status" value="5"/>
</dbReference>
<keyword evidence="4" id="KW-0808">Transferase</keyword>
<evidence type="ECO:0000256" key="3">
    <source>
        <dbReference type="ARBA" id="ARBA00022553"/>
    </source>
</evidence>
<dbReference type="GO" id="GO:0004673">
    <property type="term" value="F:protein histidine kinase activity"/>
    <property type="evidence" value="ECO:0007669"/>
    <property type="project" value="UniProtKB-EC"/>
</dbReference>
<organism evidence="10 11">
    <name type="scientific">Dyadobacter soli</name>
    <dbReference type="NCBI Taxonomy" id="659014"/>
    <lineage>
        <taxon>Bacteria</taxon>
        <taxon>Pseudomonadati</taxon>
        <taxon>Bacteroidota</taxon>
        <taxon>Cytophagia</taxon>
        <taxon>Cytophagales</taxon>
        <taxon>Spirosomataceae</taxon>
        <taxon>Dyadobacter</taxon>
    </lineage>
</organism>
<evidence type="ECO:0000256" key="1">
    <source>
        <dbReference type="ARBA" id="ARBA00000085"/>
    </source>
</evidence>
<comment type="catalytic activity">
    <reaction evidence="1">
        <text>ATP + protein L-histidine = ADP + protein N-phospho-L-histidine.</text>
        <dbReference type="EC" id="2.7.13.3"/>
    </reaction>
</comment>
<dbReference type="Gene3D" id="3.30.450.20">
    <property type="entry name" value="PAS domain"/>
    <property type="match status" value="1"/>
</dbReference>
<dbReference type="InterPro" id="IPR011495">
    <property type="entry name" value="Sig_transdc_His_kin_sub2_dim/P"/>
</dbReference>
<dbReference type="OrthoDB" id="9767435at2"/>
<dbReference type="Proteomes" id="UP000198748">
    <property type="component" value="Unassembled WGS sequence"/>
</dbReference>
<dbReference type="InterPro" id="IPR003594">
    <property type="entry name" value="HATPase_dom"/>
</dbReference>
<protein>
    <recommendedName>
        <fullName evidence="2">histidine kinase</fullName>
        <ecNumber evidence="2">2.7.13.3</ecNumber>
    </recommendedName>
</protein>
<dbReference type="PROSITE" id="PS51257">
    <property type="entry name" value="PROKAR_LIPOPROTEIN"/>
    <property type="match status" value="1"/>
</dbReference>
<sequence length="747" mass="84574">MSRSCYIAISLLLSACHFEVKASFLFPRLTRSFADSAARVLPYTSADTSKVILMLKLSTFYIYKPGEEQADMDSASTHLVSALALSNQLGYKKGQIMTLLTWSILFSETGDRPRGVRLTKKAIGLSASMGETHLLAIAWFYLGETYPQDAKGLVEKMRCFQQAKVLFEKAGDRESQIDMLGRVADIHYKQGNYAQSLREFVDVLALFRSINGPLHLTYNMLTEVSNSMGNYQESIKYGHAAIETAQAAGDTVFIGFFYSKLATAYYDLGQWKPGIRYLEKALNHFASQNETMMVLSTGNGICRGMVNMGQAREAIAFYNDLVKKYPPNNIFAKLTVAKTYGHCYMGLKDYRQAERRYLTIISLLKSIKNEDIDFVEVYKDIGNYYLTIKEYDKAKYYLSEALHINHRNGTVRLVSQLHAMLFKVDSAQGNYLSAIRHQQQFKLLSDSIFNDAKSSKIATLQIQYDSKEKEQNIALLNRQNAIQQASIRQKELERNFTIGGAFMLLLLSGLIYNQYRIKQRNNETLTLQQIDISQKNSALLDLVEEKEWLLKEVHHRVKNNLQTVMGLLEMQLAHPGQSVVTVIRNSQRRVFAMSLIHQKLYQSDDVRIVKMNLYLKELVDYLQDSFAGNKAIRFELDLDPVELRVAKAIPLALILNEAITNALKYAFPDRDEGRITISMKEDEAGNIHLSVSDDGVGMPEDLNPRNMNSLGMKLMAGLSGDINADFTIEKQQGTTIRLVLGPEVLEV</sequence>
<feature type="domain" description="Histidine kinase" evidence="9">
    <location>
        <begin position="552"/>
        <end position="744"/>
    </location>
</feature>
<name>A0A1G6VID0_9BACT</name>
<reference evidence="11" key="1">
    <citation type="submission" date="2016-10" db="EMBL/GenBank/DDBJ databases">
        <authorList>
            <person name="Varghese N."/>
            <person name="Submissions S."/>
        </authorList>
    </citation>
    <scope>NUCLEOTIDE SEQUENCE [LARGE SCALE GENOMIC DNA]</scope>
    <source>
        <strain evidence="11">DSM 25329</strain>
    </source>
</reference>
<keyword evidence="8" id="KW-0802">TPR repeat</keyword>
<feature type="repeat" description="TPR" evidence="8">
    <location>
        <begin position="375"/>
        <end position="408"/>
    </location>
</feature>
<evidence type="ECO:0000256" key="6">
    <source>
        <dbReference type="ARBA" id="ARBA00022777"/>
    </source>
</evidence>
<evidence type="ECO:0000313" key="11">
    <source>
        <dbReference type="Proteomes" id="UP000198748"/>
    </source>
</evidence>
<evidence type="ECO:0000256" key="4">
    <source>
        <dbReference type="ARBA" id="ARBA00022679"/>
    </source>
</evidence>
<dbReference type="PANTHER" id="PTHR41523:SF8">
    <property type="entry name" value="ETHYLENE RESPONSE SENSOR PROTEIN"/>
    <property type="match status" value="1"/>
</dbReference>
<dbReference type="Pfam" id="PF02518">
    <property type="entry name" value="HATPase_c"/>
    <property type="match status" value="1"/>
</dbReference>
<dbReference type="InterPro" id="IPR011990">
    <property type="entry name" value="TPR-like_helical_dom_sf"/>
</dbReference>
<dbReference type="Pfam" id="PF07568">
    <property type="entry name" value="HisKA_2"/>
    <property type="match status" value="1"/>
</dbReference>
<evidence type="ECO:0000256" key="7">
    <source>
        <dbReference type="ARBA" id="ARBA00022840"/>
    </source>
</evidence>
<keyword evidence="3" id="KW-0597">Phosphoprotein</keyword>
<keyword evidence="5" id="KW-0547">Nucleotide-binding</keyword>
<evidence type="ECO:0000313" key="10">
    <source>
        <dbReference type="EMBL" id="SDD53261.1"/>
    </source>
</evidence>
<keyword evidence="6 10" id="KW-0418">Kinase</keyword>
<dbReference type="GO" id="GO:0005524">
    <property type="term" value="F:ATP binding"/>
    <property type="evidence" value="ECO:0007669"/>
    <property type="project" value="UniProtKB-KW"/>
</dbReference>
<evidence type="ECO:0000259" key="9">
    <source>
        <dbReference type="PROSITE" id="PS50109"/>
    </source>
</evidence>
<evidence type="ECO:0000256" key="8">
    <source>
        <dbReference type="PROSITE-ProRule" id="PRU00339"/>
    </source>
</evidence>
<dbReference type="EMBL" id="FNAN01000001">
    <property type="protein sequence ID" value="SDD53261.1"/>
    <property type="molecule type" value="Genomic_DNA"/>
</dbReference>
<dbReference type="InterPro" id="IPR019734">
    <property type="entry name" value="TPR_rpt"/>
</dbReference>
<accession>A0A1G6VID0</accession>
<dbReference type="STRING" id="659014.SAMN04487996_101251"/>
<dbReference type="PROSITE" id="PS50109">
    <property type="entry name" value="HIS_KIN"/>
    <property type="match status" value="1"/>
</dbReference>
<dbReference type="PANTHER" id="PTHR41523">
    <property type="entry name" value="TWO-COMPONENT SYSTEM SENSOR PROTEIN"/>
    <property type="match status" value="1"/>
</dbReference>